<evidence type="ECO:0000256" key="2">
    <source>
        <dbReference type="SAM" id="Phobius"/>
    </source>
</evidence>
<organism evidence="3 4">
    <name type="scientific">Bursaphelenchus xylophilus</name>
    <name type="common">Pinewood nematode worm</name>
    <name type="synonym">Aphelenchoides xylophilus</name>
    <dbReference type="NCBI Taxonomy" id="6326"/>
    <lineage>
        <taxon>Eukaryota</taxon>
        <taxon>Metazoa</taxon>
        <taxon>Ecdysozoa</taxon>
        <taxon>Nematoda</taxon>
        <taxon>Chromadorea</taxon>
        <taxon>Rhabditida</taxon>
        <taxon>Tylenchina</taxon>
        <taxon>Tylenchomorpha</taxon>
        <taxon>Aphelenchoidea</taxon>
        <taxon>Aphelenchoididae</taxon>
        <taxon>Bursaphelenchus</taxon>
    </lineage>
</organism>
<feature type="compositionally biased region" description="Basic and acidic residues" evidence="1">
    <location>
        <begin position="306"/>
        <end position="329"/>
    </location>
</feature>
<feature type="region of interest" description="Disordered" evidence="1">
    <location>
        <begin position="300"/>
        <end position="329"/>
    </location>
</feature>
<reference evidence="3" key="1">
    <citation type="submission" date="2020-09" db="EMBL/GenBank/DDBJ databases">
        <authorList>
            <person name="Kikuchi T."/>
        </authorList>
    </citation>
    <scope>NUCLEOTIDE SEQUENCE</scope>
    <source>
        <strain evidence="3">Ka4C1</strain>
    </source>
</reference>
<dbReference type="EMBL" id="CAJFDI010000001">
    <property type="protein sequence ID" value="CAD5208157.1"/>
    <property type="molecule type" value="Genomic_DNA"/>
</dbReference>
<evidence type="ECO:0000313" key="3">
    <source>
        <dbReference type="EMBL" id="CAD5208157.1"/>
    </source>
</evidence>
<keyword evidence="2" id="KW-1133">Transmembrane helix</keyword>
<gene>
    <name evidence="3" type="ORF">BXYJ_LOCUS393</name>
</gene>
<dbReference type="Proteomes" id="UP000582659">
    <property type="component" value="Unassembled WGS sequence"/>
</dbReference>
<evidence type="ECO:0000313" key="4">
    <source>
        <dbReference type="Proteomes" id="UP000659654"/>
    </source>
</evidence>
<keyword evidence="2" id="KW-0812">Transmembrane</keyword>
<evidence type="ECO:0000256" key="1">
    <source>
        <dbReference type="SAM" id="MobiDB-lite"/>
    </source>
</evidence>
<protein>
    <submittedName>
        <fullName evidence="3">(pine wood nematode) hypothetical protein</fullName>
    </submittedName>
</protein>
<feature type="transmembrane region" description="Helical" evidence="2">
    <location>
        <begin position="266"/>
        <end position="289"/>
    </location>
</feature>
<name>A0A7I8XEH6_BURXY</name>
<sequence>MDDSVMKTLVKSLLMCSVFDGLQPQSAELKVFDFKGGKIEMKTIDWNGTIEKKTIEIELTNGTVEGANVQMVAKGEDIALGGQVSTKGSNGASVNCPVAGDTNKIRTVTERDSCDADFEVYRVQDKLYGIPKRTQRNTYIFGLDGKKINSAEIPVVVDDKLGVNQANGTYVYKDGDGKCQEVTVGALSPPWKAKPCAGGNITLIANKNSEWYHVQYLEVVHNCLNSTIPGDKLKKAYVRFFSDGSSDMDYSTATEETPFWTEDTQMYVGIGGGCFLFLILIGLSVLGFFKRRAIMGCLRKKKKRGKGSEKKKADEKTKTEVLKVDSKME</sequence>
<proteinExistence type="predicted"/>
<accession>A0A7I8XEH6</accession>
<comment type="caution">
    <text evidence="3">The sequence shown here is derived from an EMBL/GenBank/DDBJ whole genome shotgun (WGS) entry which is preliminary data.</text>
</comment>
<dbReference type="Proteomes" id="UP000659654">
    <property type="component" value="Unassembled WGS sequence"/>
</dbReference>
<keyword evidence="2" id="KW-0472">Membrane</keyword>
<dbReference type="AlphaFoldDB" id="A0A7I8XEH6"/>
<dbReference type="SMR" id="A0A7I8XEH6"/>
<dbReference type="EMBL" id="CAJFCV020000001">
    <property type="protein sequence ID" value="CAG9080449.1"/>
    <property type="molecule type" value="Genomic_DNA"/>
</dbReference>
<keyword evidence="4" id="KW-1185">Reference proteome</keyword>